<protein>
    <submittedName>
        <fullName evidence="4">Methyltransferase</fullName>
    </submittedName>
</protein>
<reference evidence="4" key="1">
    <citation type="submission" date="2020-07" db="EMBL/GenBank/DDBJ databases">
        <title>Dissolved microcystin release linked to lysis of a Microcystis spp. bloom in Lake Erie (USA) attributed to a novel cyanophage.</title>
        <authorList>
            <person name="McKindles K.M."/>
            <person name="Manes M.A."/>
            <person name="DeMarco J.R."/>
            <person name="McClure A."/>
            <person name="McKay R.M."/>
            <person name="Davis T.W."/>
            <person name="Bullerjahn G.S."/>
        </authorList>
    </citation>
    <scope>NUCLEOTIDE SEQUENCE</scope>
</reference>
<dbReference type="InterPro" id="IPR002941">
    <property type="entry name" value="DNA_methylase_N4/N6"/>
</dbReference>
<dbReference type="GO" id="GO:0003677">
    <property type="term" value="F:DNA binding"/>
    <property type="evidence" value="ECO:0007669"/>
    <property type="project" value="InterPro"/>
</dbReference>
<feature type="domain" description="DNA methylase N-4/N-6" evidence="3">
    <location>
        <begin position="54"/>
        <end position="219"/>
    </location>
</feature>
<dbReference type="EMBL" id="MT840186">
    <property type="protein sequence ID" value="QNL31628.1"/>
    <property type="molecule type" value="Genomic_DNA"/>
</dbReference>
<dbReference type="InterPro" id="IPR029063">
    <property type="entry name" value="SAM-dependent_MTases_sf"/>
</dbReference>
<name>A0A7G9A4F5_9VIRU</name>
<dbReference type="SUPFAM" id="SSF53335">
    <property type="entry name" value="S-adenosyl-L-methionine-dependent methyltransferases"/>
    <property type="match status" value="1"/>
</dbReference>
<dbReference type="Pfam" id="PF01555">
    <property type="entry name" value="N6_N4_Mtase"/>
    <property type="match status" value="1"/>
</dbReference>
<evidence type="ECO:0000256" key="2">
    <source>
        <dbReference type="ARBA" id="ARBA00022679"/>
    </source>
</evidence>
<keyword evidence="2 4" id="KW-0808">Transferase</keyword>
<dbReference type="PRINTS" id="PR00508">
    <property type="entry name" value="S21N4MTFRASE"/>
</dbReference>
<evidence type="ECO:0000313" key="4">
    <source>
        <dbReference type="EMBL" id="QNL31628.1"/>
    </source>
</evidence>
<dbReference type="Gene3D" id="3.40.50.150">
    <property type="entry name" value="Vaccinia Virus protein VP39"/>
    <property type="match status" value="1"/>
</dbReference>
<dbReference type="GO" id="GO:0032259">
    <property type="term" value="P:methylation"/>
    <property type="evidence" value="ECO:0007669"/>
    <property type="project" value="UniProtKB-KW"/>
</dbReference>
<evidence type="ECO:0000259" key="3">
    <source>
        <dbReference type="Pfam" id="PF01555"/>
    </source>
</evidence>
<sequence length="252" mass="28827">MKTDLNFDKTGFNVDLFLELLLLKLKNDGQLAVFGSIELLAKFSSIYPIRWSGFWLKPSGVMRTHSAKKPMSRGEPYCIFAHPKHKVSNLVYNKILLPGEPYKKKQNNTNFIRDGKDQIDRANASAWTKDGYISENEGTRQQTDVIEAPNKSRMKHYERTIHPTQKPVKLISTLIRWITNSSGTVLDPFCGSGTTALACKELGRNYICIEKELEYYRIACNRLDQPIEPIPDEPIEEPEEPVDNPPLQLKLF</sequence>
<dbReference type="InterPro" id="IPR001091">
    <property type="entry name" value="RM_Methyltransferase"/>
</dbReference>
<organism evidence="4">
    <name type="scientific">Bacteriophage sp</name>
    <dbReference type="NCBI Taxonomy" id="38018"/>
    <lineage>
        <taxon>Viruses</taxon>
    </lineage>
</organism>
<dbReference type="GO" id="GO:0008170">
    <property type="term" value="F:N-methyltransferase activity"/>
    <property type="evidence" value="ECO:0007669"/>
    <property type="project" value="InterPro"/>
</dbReference>
<keyword evidence="1 4" id="KW-0489">Methyltransferase</keyword>
<proteinExistence type="predicted"/>
<accession>A0A7G9A4F5</accession>
<evidence type="ECO:0000256" key="1">
    <source>
        <dbReference type="ARBA" id="ARBA00022603"/>
    </source>
</evidence>